<dbReference type="Gene3D" id="1.10.10.10">
    <property type="entry name" value="Winged helix-like DNA-binding domain superfamily/Winged helix DNA-binding domain"/>
    <property type="match status" value="1"/>
</dbReference>
<evidence type="ECO:0000256" key="4">
    <source>
        <dbReference type="ARBA" id="ARBA00023163"/>
    </source>
</evidence>
<dbReference type="Pfam" id="PF00126">
    <property type="entry name" value="HTH_1"/>
    <property type="match status" value="1"/>
</dbReference>
<dbReference type="InterPro" id="IPR036388">
    <property type="entry name" value="WH-like_DNA-bd_sf"/>
</dbReference>
<reference evidence="6" key="1">
    <citation type="submission" date="2022-06" db="EMBL/GenBank/DDBJ databases">
        <title>Sneathiella actinostolidae sp. nov., isolated from a sea anemonein the Western Pacific Ocean.</title>
        <authorList>
            <person name="Wei M.J."/>
        </authorList>
    </citation>
    <scope>NUCLEOTIDE SEQUENCE</scope>
    <source>
        <strain evidence="6">PHK-P5</strain>
    </source>
</reference>
<evidence type="ECO:0000259" key="5">
    <source>
        <dbReference type="PROSITE" id="PS50931"/>
    </source>
</evidence>
<keyword evidence="7" id="KW-1185">Reference proteome</keyword>
<dbReference type="PROSITE" id="PS50931">
    <property type="entry name" value="HTH_LYSR"/>
    <property type="match status" value="1"/>
</dbReference>
<dbReference type="Gene3D" id="3.40.190.290">
    <property type="match status" value="1"/>
</dbReference>
<comment type="similarity">
    <text evidence="1">Belongs to the LysR transcriptional regulatory family.</text>
</comment>
<dbReference type="InterPro" id="IPR050950">
    <property type="entry name" value="HTH-type_LysR_regulators"/>
</dbReference>
<keyword evidence="3" id="KW-0238">DNA-binding</keyword>
<protein>
    <submittedName>
        <fullName evidence="6">LysR family transcriptional regulator</fullName>
    </submittedName>
</protein>
<dbReference type="Proteomes" id="UP001056291">
    <property type="component" value="Chromosome"/>
</dbReference>
<dbReference type="InterPro" id="IPR036390">
    <property type="entry name" value="WH_DNA-bd_sf"/>
</dbReference>
<evidence type="ECO:0000256" key="2">
    <source>
        <dbReference type="ARBA" id="ARBA00023015"/>
    </source>
</evidence>
<dbReference type="RefSeq" id="WP_251933551.1">
    <property type="nucleotide sequence ID" value="NZ_CP098747.1"/>
</dbReference>
<organism evidence="6 7">
    <name type="scientific">Sneathiella marina</name>
    <dbReference type="NCBI Taxonomy" id="2950108"/>
    <lineage>
        <taxon>Bacteria</taxon>
        <taxon>Pseudomonadati</taxon>
        <taxon>Pseudomonadota</taxon>
        <taxon>Alphaproteobacteria</taxon>
        <taxon>Sneathiellales</taxon>
        <taxon>Sneathiellaceae</taxon>
        <taxon>Sneathiella</taxon>
    </lineage>
</organism>
<evidence type="ECO:0000313" key="6">
    <source>
        <dbReference type="EMBL" id="USG60670.1"/>
    </source>
</evidence>
<gene>
    <name evidence="6" type="ORF">NBZ79_16005</name>
</gene>
<feature type="domain" description="HTH lysR-type" evidence="5">
    <location>
        <begin position="2"/>
        <end position="58"/>
    </location>
</feature>
<accession>A0ABY4W4L7</accession>
<proteinExistence type="inferred from homology"/>
<keyword evidence="4" id="KW-0804">Transcription</keyword>
<dbReference type="Pfam" id="PF03466">
    <property type="entry name" value="LysR_substrate"/>
    <property type="match status" value="1"/>
</dbReference>
<dbReference type="EMBL" id="CP098747">
    <property type="protein sequence ID" value="USG60670.1"/>
    <property type="molecule type" value="Genomic_DNA"/>
</dbReference>
<keyword evidence="2" id="KW-0805">Transcription regulation</keyword>
<dbReference type="SUPFAM" id="SSF53850">
    <property type="entry name" value="Periplasmic binding protein-like II"/>
    <property type="match status" value="1"/>
</dbReference>
<dbReference type="InterPro" id="IPR005119">
    <property type="entry name" value="LysR_subst-bd"/>
</dbReference>
<dbReference type="PANTHER" id="PTHR30419">
    <property type="entry name" value="HTH-TYPE TRANSCRIPTIONAL REGULATOR YBHD"/>
    <property type="match status" value="1"/>
</dbReference>
<dbReference type="SUPFAM" id="SSF46785">
    <property type="entry name" value="Winged helix' DNA-binding domain"/>
    <property type="match status" value="1"/>
</dbReference>
<name>A0ABY4W4L7_9PROT</name>
<evidence type="ECO:0000256" key="3">
    <source>
        <dbReference type="ARBA" id="ARBA00023125"/>
    </source>
</evidence>
<evidence type="ECO:0000256" key="1">
    <source>
        <dbReference type="ARBA" id="ARBA00009437"/>
    </source>
</evidence>
<sequence length="299" mass="32188">MIKLEALRVFISVAELGNIKEAARKLGRTASAVSMTLKQLEDEIGSPLFASDRKSSLTALGTFMLDTGRLQVAGYDKAIRKIYAFADNRIGNLSLASVPSVATTLIPILMPAFVASRPDVEIELFDDDSHGVAAMVETGQADMGIAGQPPSDALLTFVPLFRDRYKVICSSTNRLMEISTPLEWTDLEGEALILNGASDSILAPGYQKLKDEASFTIRNVSSLMAHAKSGLGITILPALASNQLPEGVSALPIADTSVSRTVGLIERRGTTRNPIAEAFLEFLLEEMPGLTERLKLTSY</sequence>
<evidence type="ECO:0000313" key="7">
    <source>
        <dbReference type="Proteomes" id="UP001056291"/>
    </source>
</evidence>
<dbReference type="InterPro" id="IPR000847">
    <property type="entry name" value="LysR_HTH_N"/>
</dbReference>